<dbReference type="Gene3D" id="3.30.70.1450">
    <property type="entry name" value="Regulator of K+ conductance, C-terminal domain"/>
    <property type="match status" value="2"/>
</dbReference>
<evidence type="ECO:0000256" key="1">
    <source>
        <dbReference type="ARBA" id="ARBA00004141"/>
    </source>
</evidence>
<keyword evidence="2" id="KW-0813">Transport</keyword>
<dbReference type="AlphaFoldDB" id="A0A501WJQ9"/>
<evidence type="ECO:0000259" key="8">
    <source>
        <dbReference type="PROSITE" id="PS51202"/>
    </source>
</evidence>
<reference evidence="9 10" key="1">
    <citation type="submission" date="2019-06" db="EMBL/GenBank/DDBJ databases">
        <title>A novel bacterium of genus Amaricoccus, isolated from marine sediment.</title>
        <authorList>
            <person name="Huang H."/>
            <person name="Mo K."/>
            <person name="Hu Y."/>
        </authorList>
    </citation>
    <scope>NUCLEOTIDE SEQUENCE [LARGE SCALE GENOMIC DNA]</scope>
    <source>
        <strain evidence="9 10">HB172011</strain>
    </source>
</reference>
<evidence type="ECO:0000256" key="5">
    <source>
        <dbReference type="ARBA" id="ARBA00022989"/>
    </source>
</evidence>
<keyword evidence="3 7" id="KW-0812">Transmembrane</keyword>
<evidence type="ECO:0000256" key="7">
    <source>
        <dbReference type="SAM" id="Phobius"/>
    </source>
</evidence>
<evidence type="ECO:0000256" key="3">
    <source>
        <dbReference type="ARBA" id="ARBA00022692"/>
    </source>
</evidence>
<feature type="transmembrane region" description="Helical" evidence="7">
    <location>
        <begin position="574"/>
        <end position="594"/>
    </location>
</feature>
<feature type="transmembrane region" description="Helical" evidence="7">
    <location>
        <begin position="64"/>
        <end position="91"/>
    </location>
</feature>
<feature type="transmembrane region" description="Helical" evidence="7">
    <location>
        <begin position="34"/>
        <end position="58"/>
    </location>
</feature>
<keyword evidence="10" id="KW-1185">Reference proteome</keyword>
<feature type="transmembrane region" description="Helical" evidence="7">
    <location>
        <begin position="146"/>
        <end position="167"/>
    </location>
</feature>
<feature type="domain" description="RCK C-terminal" evidence="8">
    <location>
        <begin position="215"/>
        <end position="299"/>
    </location>
</feature>
<keyword evidence="5 7" id="KW-1133">Transmembrane helix</keyword>
<proteinExistence type="predicted"/>
<dbReference type="GO" id="GO:0008324">
    <property type="term" value="F:monoatomic cation transmembrane transporter activity"/>
    <property type="evidence" value="ECO:0007669"/>
    <property type="project" value="InterPro"/>
</dbReference>
<dbReference type="InterPro" id="IPR036721">
    <property type="entry name" value="RCK_C_sf"/>
</dbReference>
<dbReference type="GO" id="GO:0006813">
    <property type="term" value="P:potassium ion transport"/>
    <property type="evidence" value="ECO:0007669"/>
    <property type="project" value="InterPro"/>
</dbReference>
<evidence type="ECO:0000313" key="10">
    <source>
        <dbReference type="Proteomes" id="UP000319255"/>
    </source>
</evidence>
<feature type="transmembrane region" description="Helical" evidence="7">
    <location>
        <begin position="6"/>
        <end position="27"/>
    </location>
</feature>
<evidence type="ECO:0000256" key="6">
    <source>
        <dbReference type="ARBA" id="ARBA00023136"/>
    </source>
</evidence>
<dbReference type="PANTHER" id="PTHR43652:SF2">
    <property type="entry name" value="BASIC AMINO ACID ANTIPORTER YFCC-RELATED"/>
    <property type="match status" value="1"/>
</dbReference>
<dbReference type="EMBL" id="VFRP01000031">
    <property type="protein sequence ID" value="TPE47377.1"/>
    <property type="molecule type" value="Genomic_DNA"/>
</dbReference>
<dbReference type="Proteomes" id="UP000319255">
    <property type="component" value="Unassembled WGS sequence"/>
</dbReference>
<dbReference type="InterPro" id="IPR006037">
    <property type="entry name" value="RCK_C"/>
</dbReference>
<dbReference type="InterPro" id="IPR051679">
    <property type="entry name" value="DASS-Related_Transporters"/>
</dbReference>
<dbReference type="PROSITE" id="PS51202">
    <property type="entry name" value="RCK_C"/>
    <property type="match status" value="2"/>
</dbReference>
<feature type="transmembrane region" description="Helical" evidence="7">
    <location>
        <begin position="404"/>
        <end position="421"/>
    </location>
</feature>
<feature type="domain" description="RCK C-terminal" evidence="8">
    <location>
        <begin position="304"/>
        <end position="388"/>
    </location>
</feature>
<name>A0A501WJQ9_9RHOB</name>
<protein>
    <submittedName>
        <fullName evidence="9">SLC13 family permease</fullName>
    </submittedName>
</protein>
<comment type="subcellular location">
    <subcellularLocation>
        <location evidence="1">Membrane</location>
        <topology evidence="1">Multi-pass membrane protein</topology>
    </subcellularLocation>
</comment>
<feature type="transmembrane region" description="Helical" evidence="7">
    <location>
        <begin position="535"/>
        <end position="554"/>
    </location>
</feature>
<organism evidence="9 10">
    <name type="scientific">Amaricoccus solimangrovi</name>
    <dbReference type="NCBI Taxonomy" id="2589815"/>
    <lineage>
        <taxon>Bacteria</taxon>
        <taxon>Pseudomonadati</taxon>
        <taxon>Pseudomonadota</taxon>
        <taxon>Alphaproteobacteria</taxon>
        <taxon>Rhodobacterales</taxon>
        <taxon>Paracoccaceae</taxon>
        <taxon>Amaricoccus</taxon>
    </lineage>
</organism>
<dbReference type="GO" id="GO:0005886">
    <property type="term" value="C:plasma membrane"/>
    <property type="evidence" value="ECO:0007669"/>
    <property type="project" value="TreeGrafter"/>
</dbReference>
<feature type="transmembrane region" description="Helical" evidence="7">
    <location>
        <begin position="455"/>
        <end position="479"/>
    </location>
</feature>
<evidence type="ECO:0000256" key="2">
    <source>
        <dbReference type="ARBA" id="ARBA00022448"/>
    </source>
</evidence>
<dbReference type="Pfam" id="PF03600">
    <property type="entry name" value="CitMHS"/>
    <property type="match status" value="1"/>
</dbReference>
<accession>A0A501WJQ9</accession>
<comment type="caution">
    <text evidence="9">The sequence shown here is derived from an EMBL/GenBank/DDBJ whole genome shotgun (WGS) entry which is preliminary data.</text>
</comment>
<keyword evidence="4" id="KW-0677">Repeat</keyword>
<dbReference type="PROSITE" id="PS01271">
    <property type="entry name" value="NA_SULFATE"/>
    <property type="match status" value="1"/>
</dbReference>
<dbReference type="PANTHER" id="PTHR43652">
    <property type="entry name" value="BASIC AMINO ACID ANTIPORTER YFCC-RELATED"/>
    <property type="match status" value="1"/>
</dbReference>
<sequence>MIPVIPAGYEAHAALLLLAGLFAAFVAEKYPPDVTAAGAAALFLILGLTPAEAIGAAFSNPAPITIGAMFVISGALVRTGLLDAMASFIVAHGSRRPGLAVAGFLGAAVAASAFVNNTPVVLVLIPVAIRLASALGFAPTRVLIPLSYAAILGGTLTLIGTSTNLLIDGVARANGLEPFGIFEIAPVGAVAGLVGLGVMAALGWLLLPNRGGTAGPGGGDGGDQEYLSEVIVTADSPLIGRKVGEVAEFRPEGLRVTGLRRGGQVTRGGVAERVLRRGDTLVIVATLAEILTLLGTQGLRLGMNRAAPTGEAERTIAEAIVTPGRNRIGDRIASLPMIWRHGTRVLGVHRHGHVAGTDLNSVRLRPADKLLLEGTADGFQALAQSGELVSITQPSARAFRRRQAPWVMLALAAVVGLSALGVADIEILSMIAVAALLILRCIDNDEAWGSIDASILILIVSMLMIGAGLEATGAVDLILDRVTPWLAGRPPWVLLIFVYLLASLLTEIVTNNAVAVVLTPIVIGLANGLGVDPRAFVVAVMFGASASFATPIGYQTNTLVYGAGDYRFTDFLKVGVPMNLIVGAAVVATIPFFFPLG</sequence>
<gene>
    <name evidence="9" type="ORF">FJM51_20105</name>
</gene>
<dbReference type="RefSeq" id="WP_140455924.1">
    <property type="nucleotide sequence ID" value="NZ_VFRP01000031.1"/>
</dbReference>
<dbReference type="OrthoDB" id="9809303at2"/>
<feature type="transmembrane region" description="Helical" evidence="7">
    <location>
        <begin position="491"/>
        <end position="523"/>
    </location>
</feature>
<keyword evidence="6 7" id="KW-0472">Membrane</keyword>
<evidence type="ECO:0000256" key="4">
    <source>
        <dbReference type="ARBA" id="ARBA00022737"/>
    </source>
</evidence>
<dbReference type="Pfam" id="PF02080">
    <property type="entry name" value="TrkA_C"/>
    <property type="match status" value="1"/>
</dbReference>
<feature type="transmembrane region" description="Helical" evidence="7">
    <location>
        <begin position="187"/>
        <end position="207"/>
    </location>
</feature>
<dbReference type="InterPro" id="IPR004680">
    <property type="entry name" value="Cit_transptr-like_dom"/>
</dbReference>
<evidence type="ECO:0000313" key="9">
    <source>
        <dbReference type="EMBL" id="TPE47377.1"/>
    </source>
</evidence>
<dbReference type="SUPFAM" id="SSF116726">
    <property type="entry name" value="TrkA C-terminal domain-like"/>
    <property type="match status" value="2"/>
</dbReference>
<dbReference type="InterPro" id="IPR031312">
    <property type="entry name" value="Na/sul_symport_CS"/>
</dbReference>